<gene>
    <name evidence="3" type="ORF">BDD16_004126</name>
</gene>
<dbReference type="InterPro" id="IPR001296">
    <property type="entry name" value="Glyco_trans_1"/>
</dbReference>
<dbReference type="Pfam" id="PF00534">
    <property type="entry name" value="Glycos_transf_1"/>
    <property type="match status" value="1"/>
</dbReference>
<reference evidence="3 4" key="1">
    <citation type="submission" date="2020-07" db="EMBL/GenBank/DDBJ databases">
        <title>Genomic Encyclopedia of Archaeal and Bacterial Type Strains, Phase II (KMG-II): from individual species to whole genera.</title>
        <authorList>
            <person name="Goeker M."/>
        </authorList>
    </citation>
    <scope>NUCLEOTIDE SEQUENCE [LARGE SCALE GENOMIC DNA]</scope>
    <source>
        <strain evidence="3 4">DSM 21226</strain>
    </source>
</reference>
<sequence length="379" mass="41347">MPSPYRIPVFAALPALTGADVHCLYLTRKEGNRDWQLETRSDLVQTHFPPSRELQVGDKYIHFTAGLPALLSDIAPDVIVTTSFSQPYLAAFVHAWRRHIPHVAMTDGTDTSEQTLTWIHRQVRRAVFARSAAFVGPSLGARRLFASYGIAPDAIFQSHLCADMARFQAVDQAAAVAGVERPVDFIFSGRMHPVKNPGFAMEVAAGVARRIGRRVSMVFLGKGPLWDSLQAQARDLADLVDVQFPGFLDQAALPQAYRQGKVFLFPSSWDPWGVVANEACAVGLPVLVTPVAGSAGEIVRDHENGRVLPLDLPAWIDAASALLTDAALWQRMSARSRALVADYTYDNAARGLADALDFARRHDTAPAHRLALHTGSDPA</sequence>
<dbReference type="Gene3D" id="3.40.50.2000">
    <property type="entry name" value="Glycogen Phosphorylase B"/>
    <property type="match status" value="2"/>
</dbReference>
<organism evidence="3 4">
    <name type="scientific">Sphaerotilus montanus</name>
    <dbReference type="NCBI Taxonomy" id="522889"/>
    <lineage>
        <taxon>Bacteria</taxon>
        <taxon>Pseudomonadati</taxon>
        <taxon>Pseudomonadota</taxon>
        <taxon>Betaproteobacteria</taxon>
        <taxon>Burkholderiales</taxon>
        <taxon>Sphaerotilaceae</taxon>
        <taxon>Sphaerotilus</taxon>
    </lineage>
</organism>
<evidence type="ECO:0000313" key="3">
    <source>
        <dbReference type="EMBL" id="NYG35140.1"/>
    </source>
</evidence>
<dbReference type="EMBL" id="JACCFH010000001">
    <property type="protein sequence ID" value="NYG35140.1"/>
    <property type="molecule type" value="Genomic_DNA"/>
</dbReference>
<dbReference type="PANTHER" id="PTHR45947">
    <property type="entry name" value="SULFOQUINOVOSYL TRANSFERASE SQD2"/>
    <property type="match status" value="1"/>
</dbReference>
<dbReference type="SUPFAM" id="SSF53756">
    <property type="entry name" value="UDP-Glycosyltransferase/glycogen phosphorylase"/>
    <property type="match status" value="1"/>
</dbReference>
<accession>A0A7Y9R0W3</accession>
<feature type="domain" description="Glycosyl transferase family 1" evidence="1">
    <location>
        <begin position="180"/>
        <end position="336"/>
    </location>
</feature>
<keyword evidence="3" id="KW-0808">Transferase</keyword>
<evidence type="ECO:0000259" key="2">
    <source>
        <dbReference type="Pfam" id="PF13439"/>
    </source>
</evidence>
<dbReference type="InterPro" id="IPR050194">
    <property type="entry name" value="Glycosyltransferase_grp1"/>
</dbReference>
<comment type="caution">
    <text evidence="3">The sequence shown here is derived from an EMBL/GenBank/DDBJ whole genome shotgun (WGS) entry which is preliminary data.</text>
</comment>
<dbReference type="CDD" id="cd03801">
    <property type="entry name" value="GT4_PimA-like"/>
    <property type="match status" value="1"/>
</dbReference>
<dbReference type="Pfam" id="PF13439">
    <property type="entry name" value="Glyco_transf_4"/>
    <property type="match status" value="1"/>
</dbReference>
<keyword evidence="4" id="KW-1185">Reference proteome</keyword>
<dbReference type="AlphaFoldDB" id="A0A7Y9R0W3"/>
<dbReference type="GO" id="GO:0016757">
    <property type="term" value="F:glycosyltransferase activity"/>
    <property type="evidence" value="ECO:0007669"/>
    <property type="project" value="InterPro"/>
</dbReference>
<dbReference type="Proteomes" id="UP000518288">
    <property type="component" value="Unassembled WGS sequence"/>
</dbReference>
<evidence type="ECO:0000313" key="4">
    <source>
        <dbReference type="Proteomes" id="UP000518288"/>
    </source>
</evidence>
<evidence type="ECO:0000259" key="1">
    <source>
        <dbReference type="Pfam" id="PF00534"/>
    </source>
</evidence>
<feature type="domain" description="Glycosyltransferase subfamily 4-like N-terminal" evidence="2">
    <location>
        <begin position="18"/>
        <end position="155"/>
    </location>
</feature>
<proteinExistence type="predicted"/>
<dbReference type="InterPro" id="IPR028098">
    <property type="entry name" value="Glyco_trans_4-like_N"/>
</dbReference>
<dbReference type="PANTHER" id="PTHR45947:SF3">
    <property type="entry name" value="SULFOQUINOVOSYL TRANSFERASE SQD2"/>
    <property type="match status" value="1"/>
</dbReference>
<dbReference type="RefSeq" id="WP_179635688.1">
    <property type="nucleotide sequence ID" value="NZ_JACCFH010000001.1"/>
</dbReference>
<name>A0A7Y9R0W3_9BURK</name>
<protein>
    <submittedName>
        <fullName evidence="3">Glycosyltransferase involved in cell wall biosynthesis</fullName>
    </submittedName>
</protein>